<name>A0A7R7ELC6_9FIRM</name>
<dbReference type="AlphaFoldDB" id="A0A7R7ELC6"/>
<sequence length="435" mass="50493">MRNKIRIPIIIAVFFILICSTLVICYIIKKENSSLSTHSTLHPSISNIKNKVVLDYYIWNDEESYISPVIDSYEALHPLIQIKLHVIDSNSYEKDIKKLILKNKKIDLFGIRGISKMVQFINKNQLLDLTSYIQNNDMDVTAYGSMFNDIDINGRYYGIPTRSTCWILVYNKDLFRDAGISYPKSLTWDEYRKLAITLTKGEGDNKIYGGYWVPWCFNFAALQRSSYLIDDDLSYLRESLLMLNNFYNIDRSHISYKEMTDQSINFRKEFEQGKIAMMPQGEWIINMLMQDKQKGITNVNWDIAPMPIFKGQESGITWGQYQFVSIASNTSHPKEAFDFVQYLCGEEGALIYAKNGIIHAYCNDTIKNVFLNTVGKKSASIFFQVKKVQEELPISGYEDVLEAFNKCTRDYLYGKISIDKAMNEFEHMRTKILEK</sequence>
<feature type="transmembrane region" description="Helical" evidence="5">
    <location>
        <begin position="7"/>
        <end position="29"/>
    </location>
</feature>
<protein>
    <submittedName>
        <fullName evidence="6">Sugar ABC transporter substrate-binding protein</fullName>
    </submittedName>
</protein>
<evidence type="ECO:0000313" key="6">
    <source>
        <dbReference type="EMBL" id="BCN30883.1"/>
    </source>
</evidence>
<keyword evidence="3" id="KW-0813">Transport</keyword>
<dbReference type="InterPro" id="IPR050490">
    <property type="entry name" value="Bact_solute-bd_prot1"/>
</dbReference>
<evidence type="ECO:0000256" key="5">
    <source>
        <dbReference type="SAM" id="Phobius"/>
    </source>
</evidence>
<keyword evidence="5" id="KW-0472">Membrane</keyword>
<evidence type="ECO:0000256" key="4">
    <source>
        <dbReference type="ARBA" id="ARBA00022729"/>
    </source>
</evidence>
<evidence type="ECO:0000256" key="1">
    <source>
        <dbReference type="ARBA" id="ARBA00004196"/>
    </source>
</evidence>
<dbReference type="Gene3D" id="3.40.190.10">
    <property type="entry name" value="Periplasmic binding protein-like II"/>
    <property type="match status" value="1"/>
</dbReference>
<dbReference type="PANTHER" id="PTHR43649:SF31">
    <property type="entry name" value="SN-GLYCEROL-3-PHOSPHATE-BINDING PERIPLASMIC PROTEIN UGPB"/>
    <property type="match status" value="1"/>
</dbReference>
<reference evidence="6 7" key="1">
    <citation type="submission" date="2020-11" db="EMBL/GenBank/DDBJ databases">
        <title>Draft genome sequencing of a Lachnospiraceae strain isolated from anoxic soil subjected to BSD treatment.</title>
        <authorList>
            <person name="Uek A."/>
            <person name="Tonouchi A."/>
        </authorList>
    </citation>
    <scope>NUCLEOTIDE SEQUENCE [LARGE SCALE GENOMIC DNA]</scope>
    <source>
        <strain evidence="6 7">TB5</strain>
    </source>
</reference>
<dbReference type="PANTHER" id="PTHR43649">
    <property type="entry name" value="ARABINOSE-BINDING PROTEIN-RELATED"/>
    <property type="match status" value="1"/>
</dbReference>
<gene>
    <name evidence="6" type="ORF">bsdtb5_21780</name>
</gene>
<evidence type="ECO:0000256" key="2">
    <source>
        <dbReference type="ARBA" id="ARBA00008520"/>
    </source>
</evidence>
<comment type="similarity">
    <text evidence="2">Belongs to the bacterial solute-binding protein 1 family.</text>
</comment>
<organism evidence="6 7">
    <name type="scientific">Anaeromicropila herbilytica</name>
    <dbReference type="NCBI Taxonomy" id="2785025"/>
    <lineage>
        <taxon>Bacteria</taxon>
        <taxon>Bacillati</taxon>
        <taxon>Bacillota</taxon>
        <taxon>Clostridia</taxon>
        <taxon>Lachnospirales</taxon>
        <taxon>Lachnospiraceae</taxon>
        <taxon>Anaeromicropila</taxon>
    </lineage>
</organism>
<comment type="subcellular location">
    <subcellularLocation>
        <location evidence="1">Cell envelope</location>
    </subcellularLocation>
</comment>
<evidence type="ECO:0000256" key="3">
    <source>
        <dbReference type="ARBA" id="ARBA00022448"/>
    </source>
</evidence>
<keyword evidence="5" id="KW-0812">Transmembrane</keyword>
<dbReference type="RefSeq" id="WP_271712042.1">
    <property type="nucleotide sequence ID" value="NZ_AP024169.1"/>
</dbReference>
<keyword evidence="7" id="KW-1185">Reference proteome</keyword>
<evidence type="ECO:0000313" key="7">
    <source>
        <dbReference type="Proteomes" id="UP000595897"/>
    </source>
</evidence>
<keyword evidence="5" id="KW-1133">Transmembrane helix</keyword>
<dbReference type="Pfam" id="PF01547">
    <property type="entry name" value="SBP_bac_1"/>
    <property type="match status" value="1"/>
</dbReference>
<dbReference type="GO" id="GO:0030313">
    <property type="term" value="C:cell envelope"/>
    <property type="evidence" value="ECO:0007669"/>
    <property type="project" value="UniProtKB-SubCell"/>
</dbReference>
<dbReference type="SUPFAM" id="SSF53850">
    <property type="entry name" value="Periplasmic binding protein-like II"/>
    <property type="match status" value="1"/>
</dbReference>
<proteinExistence type="inferred from homology"/>
<keyword evidence="4" id="KW-0732">Signal</keyword>
<dbReference type="EMBL" id="AP024169">
    <property type="protein sequence ID" value="BCN30883.1"/>
    <property type="molecule type" value="Genomic_DNA"/>
</dbReference>
<accession>A0A7R7ELC6</accession>
<dbReference type="Proteomes" id="UP000595897">
    <property type="component" value="Chromosome"/>
</dbReference>
<dbReference type="KEGG" id="ahb:bsdtb5_21780"/>
<dbReference type="InterPro" id="IPR006059">
    <property type="entry name" value="SBP"/>
</dbReference>